<dbReference type="Pfam" id="PF00561">
    <property type="entry name" value="Abhydrolase_1"/>
    <property type="match status" value="1"/>
</dbReference>
<dbReference type="Gene3D" id="3.40.50.1820">
    <property type="entry name" value="alpha/beta hydrolase"/>
    <property type="match status" value="1"/>
</dbReference>
<evidence type="ECO:0000313" key="2">
    <source>
        <dbReference type="EMBL" id="KAK8966210.1"/>
    </source>
</evidence>
<proteinExistence type="predicted"/>
<dbReference type="Proteomes" id="UP001412067">
    <property type="component" value="Unassembled WGS sequence"/>
</dbReference>
<gene>
    <name evidence="2" type="ORF">KSP40_PGU017118</name>
</gene>
<protein>
    <recommendedName>
        <fullName evidence="1">AB hydrolase-1 domain-containing protein</fullName>
    </recommendedName>
</protein>
<dbReference type="PRINTS" id="PR00111">
    <property type="entry name" value="ABHYDROLASE"/>
</dbReference>
<reference evidence="2 3" key="1">
    <citation type="journal article" date="2022" name="Nat. Plants">
        <title>Genomes of leafy and leafless Platanthera orchids illuminate the evolution of mycoheterotrophy.</title>
        <authorList>
            <person name="Li M.H."/>
            <person name="Liu K.W."/>
            <person name="Li Z."/>
            <person name="Lu H.C."/>
            <person name="Ye Q.L."/>
            <person name="Zhang D."/>
            <person name="Wang J.Y."/>
            <person name="Li Y.F."/>
            <person name="Zhong Z.M."/>
            <person name="Liu X."/>
            <person name="Yu X."/>
            <person name="Liu D.K."/>
            <person name="Tu X.D."/>
            <person name="Liu B."/>
            <person name="Hao Y."/>
            <person name="Liao X.Y."/>
            <person name="Jiang Y.T."/>
            <person name="Sun W.H."/>
            <person name="Chen J."/>
            <person name="Chen Y.Q."/>
            <person name="Ai Y."/>
            <person name="Zhai J.W."/>
            <person name="Wu S.S."/>
            <person name="Zhou Z."/>
            <person name="Hsiao Y.Y."/>
            <person name="Wu W.L."/>
            <person name="Chen Y.Y."/>
            <person name="Lin Y.F."/>
            <person name="Hsu J.L."/>
            <person name="Li C.Y."/>
            <person name="Wang Z.W."/>
            <person name="Zhao X."/>
            <person name="Zhong W.Y."/>
            <person name="Ma X.K."/>
            <person name="Ma L."/>
            <person name="Huang J."/>
            <person name="Chen G.Z."/>
            <person name="Huang M.Z."/>
            <person name="Huang L."/>
            <person name="Peng D.H."/>
            <person name="Luo Y.B."/>
            <person name="Zou S.Q."/>
            <person name="Chen S.P."/>
            <person name="Lan S."/>
            <person name="Tsai W.C."/>
            <person name="Van de Peer Y."/>
            <person name="Liu Z.J."/>
        </authorList>
    </citation>
    <scope>NUCLEOTIDE SEQUENCE [LARGE SCALE GENOMIC DNA]</scope>
    <source>
        <strain evidence="2">Lor288</strain>
    </source>
</reference>
<name>A0ABR2MQ47_9ASPA</name>
<evidence type="ECO:0000313" key="3">
    <source>
        <dbReference type="Proteomes" id="UP001412067"/>
    </source>
</evidence>
<dbReference type="EMBL" id="JBBWWR010000005">
    <property type="protein sequence ID" value="KAK8966210.1"/>
    <property type="molecule type" value="Genomic_DNA"/>
</dbReference>
<dbReference type="InterPro" id="IPR029058">
    <property type="entry name" value="AB_hydrolase_fold"/>
</dbReference>
<sequence>MGLSLIPILDAFTRRAFTAAGLRPESIALDSETTVHCWLPLSLPLSPGQNPNPQISKPVLLLIHGFGPKTTWQWRAQVRVFSRHFDLIVPELLFFGGSTTSSPERSEMFQAKAMVALLEKLGIAGGGGVVGVVGTSYGGFVAYHVARMMGEGRIGKVVIASSDLGKEDEDDRALVERAGGVNSVVELMLPRTTGDLRKLLMLSVRWRRRFLPEFFLRDVLRNLFSDNLEQKIQLIKGVTLGNKDLFQLTQLLQDVLIVWGEHDGIFPLEKAFKLQKKLGEKAKLEILKNAGHVPQLEVADEFNKILLNFLLGEDN</sequence>
<dbReference type="InterPro" id="IPR000073">
    <property type="entry name" value="AB_hydrolase_1"/>
</dbReference>
<evidence type="ECO:0000259" key="1">
    <source>
        <dbReference type="Pfam" id="PF00561"/>
    </source>
</evidence>
<accession>A0ABR2MQ47</accession>
<dbReference type="InterPro" id="IPR052370">
    <property type="entry name" value="Meta-cleavage_hydrolase"/>
</dbReference>
<dbReference type="SUPFAM" id="SSF53474">
    <property type="entry name" value="alpha/beta-Hydrolases"/>
    <property type="match status" value="1"/>
</dbReference>
<keyword evidence="3" id="KW-1185">Reference proteome</keyword>
<dbReference type="PANTHER" id="PTHR43139:SF52">
    <property type="entry name" value="SI:DKEY-122A22.2"/>
    <property type="match status" value="1"/>
</dbReference>
<feature type="domain" description="AB hydrolase-1" evidence="1">
    <location>
        <begin position="58"/>
        <end position="297"/>
    </location>
</feature>
<comment type="caution">
    <text evidence="2">The sequence shown here is derived from an EMBL/GenBank/DDBJ whole genome shotgun (WGS) entry which is preliminary data.</text>
</comment>
<organism evidence="2 3">
    <name type="scientific">Platanthera guangdongensis</name>
    <dbReference type="NCBI Taxonomy" id="2320717"/>
    <lineage>
        <taxon>Eukaryota</taxon>
        <taxon>Viridiplantae</taxon>
        <taxon>Streptophyta</taxon>
        <taxon>Embryophyta</taxon>
        <taxon>Tracheophyta</taxon>
        <taxon>Spermatophyta</taxon>
        <taxon>Magnoliopsida</taxon>
        <taxon>Liliopsida</taxon>
        <taxon>Asparagales</taxon>
        <taxon>Orchidaceae</taxon>
        <taxon>Orchidoideae</taxon>
        <taxon>Orchideae</taxon>
        <taxon>Orchidinae</taxon>
        <taxon>Platanthera</taxon>
    </lineage>
</organism>
<dbReference type="PANTHER" id="PTHR43139">
    <property type="entry name" value="SI:DKEY-122A22.2"/>
    <property type="match status" value="1"/>
</dbReference>